<dbReference type="Proteomes" id="UP000186868">
    <property type="component" value="Unassembled WGS sequence"/>
</dbReference>
<feature type="domain" description="Transcription factor zinc-finger" evidence="1">
    <location>
        <begin position="70"/>
        <end position="112"/>
    </location>
</feature>
<dbReference type="RefSeq" id="WP_073598395.1">
    <property type="nucleotide sequence ID" value="NZ_MRCB01000003.1"/>
</dbReference>
<reference evidence="2 3" key="1">
    <citation type="submission" date="2016-11" db="EMBL/GenBank/DDBJ databases">
        <title>Draft Genome Sequences of Nine Cyanobacterial Strains from Diverse Habitats.</title>
        <authorList>
            <person name="Zhu T."/>
            <person name="Hou S."/>
            <person name="Lu X."/>
            <person name="Hess W.R."/>
        </authorList>
    </citation>
    <scope>NUCLEOTIDE SEQUENCE [LARGE SCALE GENOMIC DNA]</scope>
    <source>
        <strain evidence="2 3">NIES-593</strain>
    </source>
</reference>
<dbReference type="AlphaFoldDB" id="A0A1U7HPQ7"/>
<dbReference type="EMBL" id="MRCB01000003">
    <property type="protein sequence ID" value="OKH25551.1"/>
    <property type="molecule type" value="Genomic_DNA"/>
</dbReference>
<dbReference type="OrthoDB" id="9814037at2"/>
<gene>
    <name evidence="2" type="ORF">NIES593_04205</name>
</gene>
<accession>A0A1U7HPQ7</accession>
<proteinExistence type="predicted"/>
<evidence type="ECO:0000313" key="3">
    <source>
        <dbReference type="Proteomes" id="UP000186868"/>
    </source>
</evidence>
<comment type="caution">
    <text evidence="2">The sequence shown here is derived from an EMBL/GenBank/DDBJ whole genome shotgun (WGS) entry which is preliminary data.</text>
</comment>
<dbReference type="STRING" id="1921803.NIES593_04205"/>
<dbReference type="Pfam" id="PF13453">
    <property type="entry name" value="Zn_ribbon_TFIIB"/>
    <property type="match status" value="2"/>
</dbReference>
<sequence length="132" mass="15200">MKPITCPKCRAKLESFVYQGIEIDRCPKCAGIWLDSLEAERLKMIQGSESVDIGVSATGMSCACSEKELKCPKCHAKMIRMLDIDLYAIWYEQCSKCRGIWFDAGEFKKFKQNFQPKSIFDRTVRVFNPKQK</sequence>
<dbReference type="InterPro" id="IPR027392">
    <property type="entry name" value="TF_Znf"/>
</dbReference>
<evidence type="ECO:0000259" key="1">
    <source>
        <dbReference type="Pfam" id="PF13453"/>
    </source>
</evidence>
<organism evidence="2 3">
    <name type="scientific">Hydrococcus rivularis NIES-593</name>
    <dbReference type="NCBI Taxonomy" id="1921803"/>
    <lineage>
        <taxon>Bacteria</taxon>
        <taxon>Bacillati</taxon>
        <taxon>Cyanobacteriota</taxon>
        <taxon>Cyanophyceae</taxon>
        <taxon>Pleurocapsales</taxon>
        <taxon>Hydrococcaceae</taxon>
        <taxon>Hydrococcus</taxon>
    </lineage>
</organism>
<protein>
    <recommendedName>
        <fullName evidence="1">Transcription factor zinc-finger domain-containing protein</fullName>
    </recommendedName>
</protein>
<evidence type="ECO:0000313" key="2">
    <source>
        <dbReference type="EMBL" id="OKH25551.1"/>
    </source>
</evidence>
<feature type="domain" description="Transcription factor zinc-finger" evidence="1">
    <location>
        <begin position="5"/>
        <end position="43"/>
    </location>
</feature>
<keyword evidence="3" id="KW-1185">Reference proteome</keyword>
<name>A0A1U7HPQ7_9CYAN</name>